<organism evidence="1 2">
    <name type="scientific">Puccinia striiformis f. sp. tritici PST-78</name>
    <dbReference type="NCBI Taxonomy" id="1165861"/>
    <lineage>
        <taxon>Eukaryota</taxon>
        <taxon>Fungi</taxon>
        <taxon>Dikarya</taxon>
        <taxon>Basidiomycota</taxon>
        <taxon>Pucciniomycotina</taxon>
        <taxon>Pucciniomycetes</taxon>
        <taxon>Pucciniales</taxon>
        <taxon>Pucciniaceae</taxon>
        <taxon>Puccinia</taxon>
    </lineage>
</organism>
<sequence>MAPLKTFIEFSIQAGTLQSMIKFDNNPHTDNTLAECVILGLPANLRGKANEWELLDATTFDFQYFEKRIMPLNKILNEQNPSHSSCAGSPKLIPTSSPNEITWRVHAFLDLQGRWLYCKTTCGSLYQVSFSTEREQSATNYKD</sequence>
<accession>A0A0L0UWT2</accession>
<keyword evidence="2" id="KW-1185">Reference proteome</keyword>
<evidence type="ECO:0000313" key="2">
    <source>
        <dbReference type="Proteomes" id="UP000054564"/>
    </source>
</evidence>
<protein>
    <submittedName>
        <fullName evidence="1">Uncharacterized protein</fullName>
    </submittedName>
</protein>
<gene>
    <name evidence="1" type="ORF">PSTG_15090</name>
</gene>
<proteinExistence type="predicted"/>
<dbReference type="Proteomes" id="UP000054564">
    <property type="component" value="Unassembled WGS sequence"/>
</dbReference>
<dbReference type="AlphaFoldDB" id="A0A0L0UWT2"/>
<dbReference type="EMBL" id="AJIL01000201">
    <property type="protein sequence ID" value="KNE91493.1"/>
    <property type="molecule type" value="Genomic_DNA"/>
</dbReference>
<evidence type="ECO:0000313" key="1">
    <source>
        <dbReference type="EMBL" id="KNE91493.1"/>
    </source>
</evidence>
<reference evidence="2" key="1">
    <citation type="submission" date="2014-03" db="EMBL/GenBank/DDBJ databases">
        <title>The Genome Sequence of Puccinia striiformis f. sp. tritici PST-78.</title>
        <authorList>
            <consortium name="The Broad Institute Genome Sequencing Platform"/>
            <person name="Cuomo C."/>
            <person name="Hulbert S."/>
            <person name="Chen X."/>
            <person name="Walker B."/>
            <person name="Young S.K."/>
            <person name="Zeng Q."/>
            <person name="Gargeya S."/>
            <person name="Fitzgerald M."/>
            <person name="Haas B."/>
            <person name="Abouelleil A."/>
            <person name="Alvarado L."/>
            <person name="Arachchi H.M."/>
            <person name="Berlin A.M."/>
            <person name="Chapman S.B."/>
            <person name="Goldberg J."/>
            <person name="Griggs A."/>
            <person name="Gujja S."/>
            <person name="Hansen M."/>
            <person name="Howarth C."/>
            <person name="Imamovic A."/>
            <person name="Larimer J."/>
            <person name="McCowan C."/>
            <person name="Montmayeur A."/>
            <person name="Murphy C."/>
            <person name="Neiman D."/>
            <person name="Pearson M."/>
            <person name="Priest M."/>
            <person name="Roberts A."/>
            <person name="Saif S."/>
            <person name="Shea T."/>
            <person name="Sisk P."/>
            <person name="Sykes S."/>
            <person name="Wortman J."/>
            <person name="Nusbaum C."/>
            <person name="Birren B."/>
        </authorList>
    </citation>
    <scope>NUCLEOTIDE SEQUENCE [LARGE SCALE GENOMIC DNA]</scope>
    <source>
        <strain evidence="2">race PST-78</strain>
    </source>
</reference>
<comment type="caution">
    <text evidence="1">The sequence shown here is derived from an EMBL/GenBank/DDBJ whole genome shotgun (WGS) entry which is preliminary data.</text>
</comment>
<name>A0A0L0UWT2_9BASI</name>